<dbReference type="Pfam" id="PF13847">
    <property type="entry name" value="Methyltransf_31"/>
    <property type="match status" value="1"/>
</dbReference>
<comment type="caution">
    <text evidence="2">The sequence shown here is derived from an EMBL/GenBank/DDBJ whole genome shotgun (WGS) entry which is preliminary data.</text>
</comment>
<dbReference type="SUPFAM" id="SSF53335">
    <property type="entry name" value="S-adenosyl-L-methionine-dependent methyltransferases"/>
    <property type="match status" value="1"/>
</dbReference>
<dbReference type="GO" id="GO:0008168">
    <property type="term" value="F:methyltransferase activity"/>
    <property type="evidence" value="ECO:0007669"/>
    <property type="project" value="UniProtKB-KW"/>
</dbReference>
<organism evidence="2 3">
    <name type="scientific">Saccharopolyspora halophila</name>
    <dbReference type="NCBI Taxonomy" id="405551"/>
    <lineage>
        <taxon>Bacteria</taxon>
        <taxon>Bacillati</taxon>
        <taxon>Actinomycetota</taxon>
        <taxon>Actinomycetes</taxon>
        <taxon>Pseudonocardiales</taxon>
        <taxon>Pseudonocardiaceae</taxon>
        <taxon>Saccharopolyspora</taxon>
    </lineage>
</organism>
<dbReference type="InterPro" id="IPR029063">
    <property type="entry name" value="SAM-dependent_MTases_sf"/>
</dbReference>
<dbReference type="GO" id="GO:0032259">
    <property type="term" value="P:methylation"/>
    <property type="evidence" value="ECO:0007669"/>
    <property type="project" value="UniProtKB-KW"/>
</dbReference>
<dbReference type="InterPro" id="IPR025714">
    <property type="entry name" value="Methyltranfer_dom"/>
</dbReference>
<keyword evidence="2" id="KW-0489">Methyltransferase</keyword>
<dbReference type="EMBL" id="BAAARA010000002">
    <property type="protein sequence ID" value="GAA2335350.1"/>
    <property type="molecule type" value="Genomic_DNA"/>
</dbReference>
<dbReference type="CDD" id="cd02440">
    <property type="entry name" value="AdoMet_MTases"/>
    <property type="match status" value="1"/>
</dbReference>
<dbReference type="Proteomes" id="UP001501218">
    <property type="component" value="Unassembled WGS sequence"/>
</dbReference>
<gene>
    <name evidence="2" type="ORF">GCM10009854_08990</name>
</gene>
<dbReference type="RefSeq" id="WP_344126834.1">
    <property type="nucleotide sequence ID" value="NZ_BAAARA010000002.1"/>
</dbReference>
<reference evidence="3" key="1">
    <citation type="journal article" date="2019" name="Int. J. Syst. Evol. Microbiol.">
        <title>The Global Catalogue of Microorganisms (GCM) 10K type strain sequencing project: providing services to taxonomists for standard genome sequencing and annotation.</title>
        <authorList>
            <consortium name="The Broad Institute Genomics Platform"/>
            <consortium name="The Broad Institute Genome Sequencing Center for Infectious Disease"/>
            <person name="Wu L."/>
            <person name="Ma J."/>
        </authorList>
    </citation>
    <scope>NUCLEOTIDE SEQUENCE [LARGE SCALE GENOMIC DNA]</scope>
    <source>
        <strain evidence="3">JCM 16221</strain>
    </source>
</reference>
<sequence>MAGTEYSLGHDDPEVQRLLLQGRLYGDHTEHALRLAGLAPGMRVLDVGCGPGDVSMAAARIVGPDGSVTGVDAQQRILDLATRRAAERGFANARFHSADIFSLTAEQPYDAVIGRLILMHLADPVAAVRHLSGLVRPGGVVTFQDFEISAARTVPAVTLIDQVSELVRRSFRAAGASTEMGSSLHRVFRDAGLAAPRMTMSGCIGPATDPDMTEFLAGVWRTMLPVAQRLGLDVTGLTDLDALPRRMRAAAGEAIVMLPPLVSAWSTV</sequence>
<dbReference type="PANTHER" id="PTHR43861">
    <property type="entry name" value="TRANS-ACONITATE 2-METHYLTRANSFERASE-RELATED"/>
    <property type="match status" value="1"/>
</dbReference>
<evidence type="ECO:0000259" key="1">
    <source>
        <dbReference type="Pfam" id="PF13847"/>
    </source>
</evidence>
<accession>A0ABP5SNT6</accession>
<protein>
    <submittedName>
        <fullName evidence="2">Methyltransferase domain-containing protein</fullName>
    </submittedName>
</protein>
<evidence type="ECO:0000313" key="2">
    <source>
        <dbReference type="EMBL" id="GAA2335350.1"/>
    </source>
</evidence>
<keyword evidence="3" id="KW-1185">Reference proteome</keyword>
<feature type="domain" description="Methyltransferase" evidence="1">
    <location>
        <begin position="40"/>
        <end position="165"/>
    </location>
</feature>
<evidence type="ECO:0000313" key="3">
    <source>
        <dbReference type="Proteomes" id="UP001501218"/>
    </source>
</evidence>
<proteinExistence type="predicted"/>
<keyword evidence="2" id="KW-0808">Transferase</keyword>
<name>A0ABP5SNT6_9PSEU</name>
<dbReference type="Gene3D" id="3.40.50.150">
    <property type="entry name" value="Vaccinia Virus protein VP39"/>
    <property type="match status" value="1"/>
</dbReference>